<evidence type="ECO:0000256" key="4">
    <source>
        <dbReference type="SAM" id="MobiDB-lite"/>
    </source>
</evidence>
<gene>
    <name evidence="5" type="ORF">RND71_036941</name>
</gene>
<evidence type="ECO:0000313" key="5">
    <source>
        <dbReference type="EMBL" id="KAK4343847.1"/>
    </source>
</evidence>
<evidence type="ECO:0000256" key="3">
    <source>
        <dbReference type="ARBA" id="ARBA00022840"/>
    </source>
</evidence>
<dbReference type="Pfam" id="PF00012">
    <property type="entry name" value="HSP70"/>
    <property type="match status" value="2"/>
</dbReference>
<dbReference type="PANTHER" id="PTHR19375">
    <property type="entry name" value="HEAT SHOCK PROTEIN 70KDA"/>
    <property type="match status" value="1"/>
</dbReference>
<evidence type="ECO:0000313" key="6">
    <source>
        <dbReference type="Proteomes" id="UP001291623"/>
    </source>
</evidence>
<dbReference type="PRINTS" id="PR00301">
    <property type="entry name" value="HEATSHOCK70"/>
</dbReference>
<keyword evidence="2" id="KW-0547">Nucleotide-binding</keyword>
<comment type="similarity">
    <text evidence="1">Belongs to the heat shock protein 70 family.</text>
</comment>
<evidence type="ECO:0000256" key="1">
    <source>
        <dbReference type="ARBA" id="ARBA00007381"/>
    </source>
</evidence>
<dbReference type="Gene3D" id="3.30.420.40">
    <property type="match status" value="2"/>
</dbReference>
<keyword evidence="6" id="KW-1185">Reference proteome</keyword>
<dbReference type="SUPFAM" id="SSF53067">
    <property type="entry name" value="Actin-like ATPase domain"/>
    <property type="match status" value="1"/>
</dbReference>
<dbReference type="EMBL" id="JAVYJV010000020">
    <property type="protein sequence ID" value="KAK4343847.1"/>
    <property type="molecule type" value="Genomic_DNA"/>
</dbReference>
<dbReference type="GO" id="GO:0005524">
    <property type="term" value="F:ATP binding"/>
    <property type="evidence" value="ECO:0007669"/>
    <property type="project" value="UniProtKB-KW"/>
</dbReference>
<evidence type="ECO:0000256" key="2">
    <source>
        <dbReference type="ARBA" id="ARBA00022741"/>
    </source>
</evidence>
<proteinExistence type="inferred from homology"/>
<dbReference type="FunFam" id="3.30.420.40:FF:000028">
    <property type="entry name" value="heat shock 70 kDa protein-like"/>
    <property type="match status" value="1"/>
</dbReference>
<organism evidence="5 6">
    <name type="scientific">Anisodus tanguticus</name>
    <dbReference type="NCBI Taxonomy" id="243964"/>
    <lineage>
        <taxon>Eukaryota</taxon>
        <taxon>Viridiplantae</taxon>
        <taxon>Streptophyta</taxon>
        <taxon>Embryophyta</taxon>
        <taxon>Tracheophyta</taxon>
        <taxon>Spermatophyta</taxon>
        <taxon>Magnoliopsida</taxon>
        <taxon>eudicotyledons</taxon>
        <taxon>Gunneridae</taxon>
        <taxon>Pentapetalae</taxon>
        <taxon>asterids</taxon>
        <taxon>lamiids</taxon>
        <taxon>Solanales</taxon>
        <taxon>Solanaceae</taxon>
        <taxon>Solanoideae</taxon>
        <taxon>Hyoscyameae</taxon>
        <taxon>Anisodus</taxon>
    </lineage>
</organism>
<dbReference type="InterPro" id="IPR043129">
    <property type="entry name" value="ATPase_NBD"/>
</dbReference>
<feature type="compositionally biased region" description="Low complexity" evidence="4">
    <location>
        <begin position="129"/>
        <end position="139"/>
    </location>
</feature>
<keyword evidence="3" id="KW-0067">ATP-binding</keyword>
<protein>
    <submittedName>
        <fullName evidence="5">Uncharacterized protein</fullName>
    </submittedName>
</protein>
<reference evidence="5" key="1">
    <citation type="submission" date="2023-12" db="EMBL/GenBank/DDBJ databases">
        <title>Genome assembly of Anisodus tanguticus.</title>
        <authorList>
            <person name="Wang Y.-J."/>
        </authorList>
    </citation>
    <scope>NUCLEOTIDE SEQUENCE</scope>
    <source>
        <strain evidence="5">KB-2021</strain>
        <tissue evidence="5">Leaf</tissue>
    </source>
</reference>
<dbReference type="AlphaFoldDB" id="A0AAE1R524"/>
<dbReference type="Proteomes" id="UP001291623">
    <property type="component" value="Unassembled WGS sequence"/>
</dbReference>
<name>A0AAE1R524_9SOLA</name>
<sequence>MMAFTMSQGHNFSDIFNCGENNVEIIEDDQGNRITPSWVAFTDRERSIGKAAKNQAALNPERIYSVKRLTGSKFNDNVEVLSPEEICAMFLQKMKETAEAHLRKSINHDVVTVPVSSSEFNNQPEKRSALTTTDLSSASEEGEAIKGKRKLSTRLASLQDDLVEQQLAGEIKKEGDDHQCENVDEALGRHSHSIVEVMEESDELKMKA</sequence>
<comment type="caution">
    <text evidence="5">The sequence shown here is derived from an EMBL/GenBank/DDBJ whole genome shotgun (WGS) entry which is preliminary data.</text>
</comment>
<dbReference type="InterPro" id="IPR013126">
    <property type="entry name" value="Hsp_70_fam"/>
</dbReference>
<feature type="region of interest" description="Disordered" evidence="4">
    <location>
        <begin position="117"/>
        <end position="144"/>
    </location>
</feature>
<accession>A0AAE1R524</accession>
<dbReference type="GO" id="GO:0140662">
    <property type="term" value="F:ATP-dependent protein folding chaperone"/>
    <property type="evidence" value="ECO:0007669"/>
    <property type="project" value="InterPro"/>
</dbReference>